<evidence type="ECO:0000256" key="4">
    <source>
        <dbReference type="SAM" id="MobiDB-lite"/>
    </source>
</evidence>
<comment type="subcellular location">
    <subcellularLocation>
        <location evidence="1">Nucleus</location>
    </subcellularLocation>
</comment>
<dbReference type="PANTHER" id="PTHR31001">
    <property type="entry name" value="UNCHARACTERIZED TRANSCRIPTIONAL REGULATORY PROTEIN"/>
    <property type="match status" value="1"/>
</dbReference>
<dbReference type="InterPro" id="IPR036864">
    <property type="entry name" value="Zn2-C6_fun-type_DNA-bd_sf"/>
</dbReference>
<organism evidence="6 7">
    <name type="scientific">Patellaria atrata CBS 101060</name>
    <dbReference type="NCBI Taxonomy" id="1346257"/>
    <lineage>
        <taxon>Eukaryota</taxon>
        <taxon>Fungi</taxon>
        <taxon>Dikarya</taxon>
        <taxon>Ascomycota</taxon>
        <taxon>Pezizomycotina</taxon>
        <taxon>Dothideomycetes</taxon>
        <taxon>Dothideomycetes incertae sedis</taxon>
        <taxon>Patellariales</taxon>
        <taxon>Patellariaceae</taxon>
        <taxon>Patellaria</taxon>
    </lineage>
</organism>
<evidence type="ECO:0000256" key="1">
    <source>
        <dbReference type="ARBA" id="ARBA00004123"/>
    </source>
</evidence>
<dbReference type="GO" id="GO:0008270">
    <property type="term" value="F:zinc ion binding"/>
    <property type="evidence" value="ECO:0007669"/>
    <property type="project" value="InterPro"/>
</dbReference>
<evidence type="ECO:0000256" key="2">
    <source>
        <dbReference type="ARBA" id="ARBA00022723"/>
    </source>
</evidence>
<proteinExistence type="predicted"/>
<dbReference type="InterPro" id="IPR007219">
    <property type="entry name" value="XnlR_reg_dom"/>
</dbReference>
<reference evidence="6" key="1">
    <citation type="journal article" date="2020" name="Stud. Mycol.">
        <title>101 Dothideomycetes genomes: a test case for predicting lifestyles and emergence of pathogens.</title>
        <authorList>
            <person name="Haridas S."/>
            <person name="Albert R."/>
            <person name="Binder M."/>
            <person name="Bloem J."/>
            <person name="Labutti K."/>
            <person name="Salamov A."/>
            <person name="Andreopoulos B."/>
            <person name="Baker S."/>
            <person name="Barry K."/>
            <person name="Bills G."/>
            <person name="Bluhm B."/>
            <person name="Cannon C."/>
            <person name="Castanera R."/>
            <person name="Culley D."/>
            <person name="Daum C."/>
            <person name="Ezra D."/>
            <person name="Gonzalez J."/>
            <person name="Henrissat B."/>
            <person name="Kuo A."/>
            <person name="Liang C."/>
            <person name="Lipzen A."/>
            <person name="Lutzoni F."/>
            <person name="Magnuson J."/>
            <person name="Mondo S."/>
            <person name="Nolan M."/>
            <person name="Ohm R."/>
            <person name="Pangilinan J."/>
            <person name="Park H.-J."/>
            <person name="Ramirez L."/>
            <person name="Alfaro M."/>
            <person name="Sun H."/>
            <person name="Tritt A."/>
            <person name="Yoshinaga Y."/>
            <person name="Zwiers L.-H."/>
            <person name="Turgeon B."/>
            <person name="Goodwin S."/>
            <person name="Spatafora J."/>
            <person name="Crous P."/>
            <person name="Grigoriev I."/>
        </authorList>
    </citation>
    <scope>NUCLEOTIDE SEQUENCE</scope>
    <source>
        <strain evidence="6">CBS 101060</strain>
    </source>
</reference>
<dbReference type="PANTHER" id="PTHR31001:SF40">
    <property type="entry name" value="ZN(II)2CYS6 TRANSCRIPTION FACTOR (EUROFUNG)"/>
    <property type="match status" value="1"/>
</dbReference>
<dbReference type="GO" id="GO:0000981">
    <property type="term" value="F:DNA-binding transcription factor activity, RNA polymerase II-specific"/>
    <property type="evidence" value="ECO:0007669"/>
    <property type="project" value="InterPro"/>
</dbReference>
<dbReference type="GO" id="GO:0006351">
    <property type="term" value="P:DNA-templated transcription"/>
    <property type="evidence" value="ECO:0007669"/>
    <property type="project" value="InterPro"/>
</dbReference>
<dbReference type="OrthoDB" id="424974at2759"/>
<feature type="non-terminal residue" evidence="6">
    <location>
        <position position="1"/>
    </location>
</feature>
<dbReference type="AlphaFoldDB" id="A0A9P4VMG3"/>
<evidence type="ECO:0000313" key="7">
    <source>
        <dbReference type="Proteomes" id="UP000799429"/>
    </source>
</evidence>
<dbReference type="CDD" id="cd00067">
    <property type="entry name" value="GAL4"/>
    <property type="match status" value="1"/>
</dbReference>
<protein>
    <recommendedName>
        <fullName evidence="5">Zn(2)-C6 fungal-type domain-containing protein</fullName>
    </recommendedName>
</protein>
<evidence type="ECO:0000256" key="3">
    <source>
        <dbReference type="ARBA" id="ARBA00023242"/>
    </source>
</evidence>
<dbReference type="SMART" id="SM00906">
    <property type="entry name" value="Fungal_trans"/>
    <property type="match status" value="1"/>
</dbReference>
<dbReference type="GO" id="GO:0005634">
    <property type="term" value="C:nucleus"/>
    <property type="evidence" value="ECO:0007669"/>
    <property type="project" value="UniProtKB-SubCell"/>
</dbReference>
<evidence type="ECO:0000313" key="6">
    <source>
        <dbReference type="EMBL" id="KAF2838616.1"/>
    </source>
</evidence>
<keyword evidence="3" id="KW-0539">Nucleus</keyword>
<feature type="compositionally biased region" description="Polar residues" evidence="4">
    <location>
        <begin position="1"/>
        <end position="18"/>
    </location>
</feature>
<evidence type="ECO:0000259" key="5">
    <source>
        <dbReference type="PROSITE" id="PS50048"/>
    </source>
</evidence>
<feature type="region of interest" description="Disordered" evidence="4">
    <location>
        <begin position="1"/>
        <end position="23"/>
    </location>
</feature>
<comment type="caution">
    <text evidence="6">The sequence shown here is derived from an EMBL/GenBank/DDBJ whole genome shotgun (WGS) entry which is preliminary data.</text>
</comment>
<dbReference type="InterPro" id="IPR050613">
    <property type="entry name" value="Sec_Metabolite_Reg"/>
</dbReference>
<dbReference type="CDD" id="cd12148">
    <property type="entry name" value="fungal_TF_MHR"/>
    <property type="match status" value="1"/>
</dbReference>
<dbReference type="Gene3D" id="4.10.240.10">
    <property type="entry name" value="Zn(2)-C6 fungal-type DNA-binding domain"/>
    <property type="match status" value="1"/>
</dbReference>
<dbReference type="SUPFAM" id="SSF57701">
    <property type="entry name" value="Zn2/Cys6 DNA-binding domain"/>
    <property type="match status" value="1"/>
</dbReference>
<accession>A0A9P4VMG3</accession>
<keyword evidence="2" id="KW-0479">Metal-binding</keyword>
<dbReference type="SMART" id="SM00066">
    <property type="entry name" value="GAL4"/>
    <property type="match status" value="1"/>
</dbReference>
<dbReference type="GO" id="GO:0003677">
    <property type="term" value="F:DNA binding"/>
    <property type="evidence" value="ECO:0007669"/>
    <property type="project" value="InterPro"/>
</dbReference>
<dbReference type="PROSITE" id="PS50048">
    <property type="entry name" value="ZN2_CY6_FUNGAL_2"/>
    <property type="match status" value="1"/>
</dbReference>
<feature type="non-terminal residue" evidence="6">
    <location>
        <position position="648"/>
    </location>
</feature>
<feature type="compositionally biased region" description="Acidic residues" evidence="4">
    <location>
        <begin position="113"/>
        <end position="123"/>
    </location>
</feature>
<dbReference type="InterPro" id="IPR001138">
    <property type="entry name" value="Zn2Cys6_DnaBD"/>
</dbReference>
<dbReference type="Pfam" id="PF00172">
    <property type="entry name" value="Zn_clus"/>
    <property type="match status" value="1"/>
</dbReference>
<sequence>GKTASPSGNSTPQKNTHNAPKIRRRNRLITSCLECRRRKLKCDKQHPCTNCMKFSRDCVFLAPAMDSAAQLRLAEIKEKMGSLEKTLEEDVVRRRSSTQNSNTGSGSGMTDVKEEDEDEQSGPEDERYLAPNPLTTADAWYAGDADNDLMDLGIAMGKMRITERIGGFVRPKLAEELDEAIQGVPKRPDRIHPVVPPQSYLRPGPDYVAPASSFFFAPEPKRSSIMEFLPSKNAADQLLQQYWACVHPIARVVHRPTFHSQYESFWNDIYSGNQPPASFQALTMAAMLSAVISLSEEAILADYGVAKAELIDSFRRGTEMALYQANFLRTTKLETLQAFVCYLIPQCRNEISRGHSALTATAIRLAECMGLHRDGSHYDLPAVELHVRRLVWHQLCFLDIRTCEASGPRPSIRKEDFDTKFPLHMNDSDLDSVVPATEDKATWTEMTIPLIRMECNEMHRLIWIERFRLDRKKTVGSGITSLLAKVQDFRAYMEKKYIPMFNRTVPLHNYAFQVLQILTLRMHIMVLFRYISSPKGRMPERLRQIILSSGTQFTEHAITIETSPFLRPWAWYGGALQQYHTAMLLLSELYASPVRPMEARVWKCLDYVFDLPPEWDYAEKSRYLLTELRDRTQVYRALRKLKAPTSME</sequence>
<dbReference type="Proteomes" id="UP000799429">
    <property type="component" value="Unassembled WGS sequence"/>
</dbReference>
<keyword evidence="7" id="KW-1185">Reference proteome</keyword>
<feature type="domain" description="Zn(2)-C6 fungal-type" evidence="5">
    <location>
        <begin position="31"/>
        <end position="60"/>
    </location>
</feature>
<name>A0A9P4VMG3_9PEZI</name>
<gene>
    <name evidence="6" type="ORF">M501DRAFT_914560</name>
</gene>
<dbReference type="EMBL" id="MU006096">
    <property type="protein sequence ID" value="KAF2838616.1"/>
    <property type="molecule type" value="Genomic_DNA"/>
</dbReference>
<dbReference type="PROSITE" id="PS00463">
    <property type="entry name" value="ZN2_CY6_FUNGAL_1"/>
    <property type="match status" value="1"/>
</dbReference>
<dbReference type="Pfam" id="PF04082">
    <property type="entry name" value="Fungal_trans"/>
    <property type="match status" value="1"/>
</dbReference>
<feature type="region of interest" description="Disordered" evidence="4">
    <location>
        <begin position="87"/>
        <end position="132"/>
    </location>
</feature>